<reference evidence="6" key="1">
    <citation type="journal article" date="2014" name="Insect Biochem. Mol. Biol.">
        <title>An insight into the sialome of the frog biting fly, Corethrella appendiculata.</title>
        <authorList>
            <person name="Ribeiro J.M.C."/>
            <person name="Chagas A.C."/>
            <person name="Pham V.M."/>
            <person name="Lounibos L.P."/>
            <person name="Calvo E."/>
        </authorList>
    </citation>
    <scope>NUCLEOTIDE SEQUENCE</scope>
    <source>
        <tissue evidence="6">Salivary glands</tissue>
    </source>
</reference>
<accession>U5EYH2</accession>
<dbReference type="Gene3D" id="1.25.10.10">
    <property type="entry name" value="Leucine-rich Repeat Variant"/>
    <property type="match status" value="1"/>
</dbReference>
<dbReference type="GO" id="GO:0005049">
    <property type="term" value="F:nuclear export signal receptor activity"/>
    <property type="evidence" value="ECO:0007669"/>
    <property type="project" value="InterPro"/>
</dbReference>
<dbReference type="PANTHER" id="PTHR11223:SF3">
    <property type="entry name" value="EXPORTIN-5"/>
    <property type="match status" value="1"/>
</dbReference>
<feature type="domain" description="Exportin-5 C-terminal" evidence="5">
    <location>
        <begin position="311"/>
        <end position="1182"/>
    </location>
</feature>
<dbReference type="PANTHER" id="PTHR11223">
    <property type="entry name" value="EXPORTIN 1/5"/>
    <property type="match status" value="1"/>
</dbReference>
<feature type="non-terminal residue" evidence="6">
    <location>
        <position position="1"/>
    </location>
</feature>
<dbReference type="Pfam" id="PF03810">
    <property type="entry name" value="IBN_N"/>
    <property type="match status" value="1"/>
</dbReference>
<dbReference type="InterPro" id="IPR016024">
    <property type="entry name" value="ARM-type_fold"/>
</dbReference>
<comment type="similarity">
    <text evidence="1">Belongs to the exportin family.</text>
</comment>
<dbReference type="GO" id="GO:0005634">
    <property type="term" value="C:nucleus"/>
    <property type="evidence" value="ECO:0007669"/>
    <property type="project" value="TreeGrafter"/>
</dbReference>
<dbReference type="InterPro" id="IPR045065">
    <property type="entry name" value="XPO1/5"/>
</dbReference>
<proteinExistence type="evidence at transcript level"/>
<evidence type="ECO:0000256" key="1">
    <source>
        <dbReference type="ARBA" id="ARBA00009466"/>
    </source>
</evidence>
<organism evidence="6">
    <name type="scientific">Corethrella appendiculata</name>
    <dbReference type="NCBI Taxonomy" id="1370023"/>
    <lineage>
        <taxon>Eukaryota</taxon>
        <taxon>Metazoa</taxon>
        <taxon>Ecdysozoa</taxon>
        <taxon>Arthropoda</taxon>
        <taxon>Hexapoda</taxon>
        <taxon>Insecta</taxon>
        <taxon>Pterygota</taxon>
        <taxon>Neoptera</taxon>
        <taxon>Endopterygota</taxon>
        <taxon>Diptera</taxon>
        <taxon>Nematocera</taxon>
        <taxon>Culicoidea</taxon>
        <taxon>Chaoboridae</taxon>
        <taxon>Corethrella</taxon>
    </lineage>
</organism>
<dbReference type="GO" id="GO:0006405">
    <property type="term" value="P:RNA export from nucleus"/>
    <property type="evidence" value="ECO:0007669"/>
    <property type="project" value="TreeGrafter"/>
</dbReference>
<dbReference type="AlphaFoldDB" id="U5EYH2"/>
<dbReference type="InterPro" id="IPR001494">
    <property type="entry name" value="Importin-beta_N"/>
</dbReference>
<dbReference type="GO" id="GO:0042565">
    <property type="term" value="C:RNA nuclear export complex"/>
    <property type="evidence" value="ECO:0007669"/>
    <property type="project" value="TreeGrafter"/>
</dbReference>
<dbReference type="FunFam" id="1.25.10.10:FF:000588">
    <property type="entry name" value="exportin-5 isoform X2"/>
    <property type="match status" value="1"/>
</dbReference>
<evidence type="ECO:0000259" key="3">
    <source>
        <dbReference type="Pfam" id="PF03810"/>
    </source>
</evidence>
<protein>
    <submittedName>
        <fullName evidence="6">Putative nuclear transport receptor crm1/msn5 importin beta superfamily</fullName>
    </submittedName>
</protein>
<evidence type="ECO:0000256" key="2">
    <source>
        <dbReference type="SAM" id="MobiDB-lite"/>
    </source>
</evidence>
<feature type="region of interest" description="Disordered" evidence="2">
    <location>
        <begin position="994"/>
        <end position="1017"/>
    </location>
</feature>
<evidence type="ECO:0000259" key="4">
    <source>
        <dbReference type="Pfam" id="PF08389"/>
    </source>
</evidence>
<feature type="compositionally biased region" description="Polar residues" evidence="2">
    <location>
        <begin position="994"/>
        <end position="1006"/>
    </location>
</feature>
<dbReference type="InterPro" id="IPR045478">
    <property type="entry name" value="Exportin-5_C"/>
</dbReference>
<feature type="domain" description="Exportin-1/Importin-beta-like" evidence="4">
    <location>
        <begin position="109"/>
        <end position="269"/>
    </location>
</feature>
<dbReference type="SUPFAM" id="SSF48371">
    <property type="entry name" value="ARM repeat"/>
    <property type="match status" value="1"/>
</dbReference>
<dbReference type="GO" id="GO:0006611">
    <property type="term" value="P:protein export from nucleus"/>
    <property type="evidence" value="ECO:0007669"/>
    <property type="project" value="InterPro"/>
</dbReference>
<evidence type="ECO:0000313" key="6">
    <source>
        <dbReference type="EMBL" id="JAB59511.1"/>
    </source>
</evidence>
<feature type="domain" description="Importin N-terminal" evidence="3">
    <location>
        <begin position="30"/>
        <end position="95"/>
    </location>
</feature>
<dbReference type="Pfam" id="PF19273">
    <property type="entry name" value="Exportin-5"/>
    <property type="match status" value="1"/>
</dbReference>
<dbReference type="GO" id="GO:0003723">
    <property type="term" value="F:RNA binding"/>
    <property type="evidence" value="ECO:0007669"/>
    <property type="project" value="TreeGrafter"/>
</dbReference>
<dbReference type="GO" id="GO:0031267">
    <property type="term" value="F:small GTPase binding"/>
    <property type="evidence" value="ECO:0007669"/>
    <property type="project" value="InterPro"/>
</dbReference>
<dbReference type="Pfam" id="PF08389">
    <property type="entry name" value="Xpo1"/>
    <property type="match status" value="1"/>
</dbReference>
<name>U5EYH2_9DIPT</name>
<dbReference type="GO" id="GO:0005737">
    <property type="term" value="C:cytoplasm"/>
    <property type="evidence" value="ECO:0007669"/>
    <property type="project" value="TreeGrafter"/>
</dbReference>
<keyword evidence="6" id="KW-0675">Receptor</keyword>
<dbReference type="InterPro" id="IPR011989">
    <property type="entry name" value="ARM-like"/>
</dbReference>
<evidence type="ECO:0000259" key="5">
    <source>
        <dbReference type="Pfam" id="PF19273"/>
    </source>
</evidence>
<dbReference type="InterPro" id="IPR013598">
    <property type="entry name" value="Exportin-1/Importin-b-like"/>
</dbReference>
<sequence>DVIGLANELARAVNITMDPAAPQNARMDAYVACERFKEVSPLCAQAGLYLATCDEFSPIAKHFGLQLMEHTIKFNWNNISQNEKIFIKENAMKLLSVGVGEAQNQSIAHIKDALSRIIVEMIKREWPQQWSTLLAELSDACGKGVAQTELVLLVFLRLVEDVALLQTIESNQRRKDIYQALTVNMCEIFDFFLRLIELHVSEFRTATTIGDRHKALGHSRVVQVVLLTLSGFVEWVSIVHIMASNGRLLQILCILLTDTEFQQPAVDCLIQIVNRKGQIKDRKPLLLLFENDPIDYFYRSSNSSEHFKRESFYQFQKKMVQFLAGLATQLMGLWGKEDTIQIVRPQNLTKFLETILLFSRHPSLTLAHSAALIWIMFLKHEQIVKESYVLEYIPKIVELFGPKIIKTIYPTSRPIEITMNPQTFISLDFDGEEEYLIYFYRCRTDFLEIFRQATLIAPLVTFGYCEHWLNLRLQKSLSEQNNTNCSVVDPIYLEWEALQAVLDGVLSRILLVTERPSVASGLRLLEECLKVESRDPIIQSIVLSCISSLFVFLSMSSCQITAGNCVAMTGIQLLPRVLDKVFASLVFTEPGETRQTRTIAVKNLRRHAASLMIKIALKYPLLLLPIFDQINSSVQNLMRQPDTLSNVEQITLQEALLLISNHFCDYERQSKFINEIINAGRTQWINLIPVLKSSHTFIEYVGLNKPAATTPIHDVHNLNRSQIVAAVNIVLGIIKRCSWPDDPDRASRGGFVVALTESGNPICRNPATTHVVPLLPHILSLIRILNELWKPDAILVISSDFKLANGMLESERKQLLGTPTILVDPMDPTQKKIPTAFDRMQTFLSLICESCYHMMGSIGPSLGRDLYALPGISDALIGSIFSSLEHVPDFRLRPIIRVFLKPFIYSCPPAFYESVLLPMLSHVGPIMLSRLTVRWQYITALYESGELGEDINDTQEVLEDMLNRSLTREYIDVLKAALVGGSITGDHKTNNDCTNSGVTTDSSNVMDQDDQSMDGSPHALTRAAQSAMTSEVINDLGSKLLRYQYTCTPIVMTVLSVLSWNDSISSLKATMLCGPVIRFLNSEHLLTPTLASNILIAVLQGLQLHGQHESNQSSLITLGVQVYEILRPNFPNIIEVMNKIPNISASDIQKLDEKISMSSTKGNKIDKAKKDLFKKITSHLVGRSIGQLFRKEVKIVNLPKYVPTTRTATTTNNLLESNQDSGITQLFSRS</sequence>
<dbReference type="EMBL" id="GANO01000360">
    <property type="protein sequence ID" value="JAB59511.1"/>
    <property type="molecule type" value="mRNA"/>
</dbReference>